<keyword evidence="6" id="KW-1185">Reference proteome</keyword>
<dbReference type="PANTHER" id="PTHR10545">
    <property type="entry name" value="DIAMINE N-ACETYLTRANSFERASE"/>
    <property type="match status" value="1"/>
</dbReference>
<evidence type="ECO:0000313" key="5">
    <source>
        <dbReference type="EMBL" id="SMC41375.1"/>
    </source>
</evidence>
<proteinExistence type="inferred from homology"/>
<gene>
    <name evidence="5" type="ORF">SAMN04488524_0295</name>
</gene>
<dbReference type="SUPFAM" id="SSF55729">
    <property type="entry name" value="Acyl-CoA N-acyltransferases (Nat)"/>
    <property type="match status" value="1"/>
</dbReference>
<sequence length="165" mass="19243">MSINIRTAKKEDCVRLLELVNELAIYERSPEEVTVTLEEFIEAGFGENKVWDAFVAEENDFIAGFAIYYTRYSTWKGRRLYLEDFIVTEAYRGRGLGKLLFEAVLKDAAEKNFNGMTWQVLDWNEPAINFYNKYDAQLEPGWLNASFSREKVTELQQVKNLKNSK</sequence>
<dbReference type="OrthoDB" id="9805924at2"/>
<dbReference type="RefSeq" id="WP_084236647.1">
    <property type="nucleotide sequence ID" value="NZ_FWXT01000001.1"/>
</dbReference>
<evidence type="ECO:0000256" key="1">
    <source>
        <dbReference type="ARBA" id="ARBA00008694"/>
    </source>
</evidence>
<evidence type="ECO:0000259" key="4">
    <source>
        <dbReference type="PROSITE" id="PS51186"/>
    </source>
</evidence>
<keyword evidence="3 5" id="KW-0012">Acyltransferase</keyword>
<dbReference type="CDD" id="cd04301">
    <property type="entry name" value="NAT_SF"/>
    <property type="match status" value="1"/>
</dbReference>
<dbReference type="EMBL" id="FWXT01000001">
    <property type="protein sequence ID" value="SMC41375.1"/>
    <property type="molecule type" value="Genomic_DNA"/>
</dbReference>
<dbReference type="FunFam" id="3.40.630.30:FF:000064">
    <property type="entry name" value="GNAT family acetyltransferase"/>
    <property type="match status" value="1"/>
</dbReference>
<name>A0A1W1YYT7_9SPHI</name>
<dbReference type="GO" id="GO:0008080">
    <property type="term" value="F:N-acetyltransferase activity"/>
    <property type="evidence" value="ECO:0007669"/>
    <property type="project" value="TreeGrafter"/>
</dbReference>
<dbReference type="Proteomes" id="UP000192756">
    <property type="component" value="Unassembled WGS sequence"/>
</dbReference>
<dbReference type="InterPro" id="IPR051016">
    <property type="entry name" value="Diverse_Substrate_AcTransf"/>
</dbReference>
<keyword evidence="2 5" id="KW-0808">Transferase</keyword>
<dbReference type="InterPro" id="IPR016181">
    <property type="entry name" value="Acyl_CoA_acyltransferase"/>
</dbReference>
<evidence type="ECO:0000256" key="3">
    <source>
        <dbReference type="ARBA" id="ARBA00023315"/>
    </source>
</evidence>
<organism evidence="5 6">
    <name type="scientific">Pedobacter africanus</name>
    <dbReference type="NCBI Taxonomy" id="151894"/>
    <lineage>
        <taxon>Bacteria</taxon>
        <taxon>Pseudomonadati</taxon>
        <taxon>Bacteroidota</taxon>
        <taxon>Sphingobacteriia</taxon>
        <taxon>Sphingobacteriales</taxon>
        <taxon>Sphingobacteriaceae</taxon>
        <taxon>Pedobacter</taxon>
    </lineage>
</organism>
<protein>
    <submittedName>
        <fullName evidence="5">L-amino acid N-acyltransferase YncA</fullName>
    </submittedName>
</protein>
<dbReference type="InterPro" id="IPR000182">
    <property type="entry name" value="GNAT_dom"/>
</dbReference>
<dbReference type="Gene3D" id="3.40.630.30">
    <property type="match status" value="1"/>
</dbReference>
<evidence type="ECO:0000313" key="6">
    <source>
        <dbReference type="Proteomes" id="UP000192756"/>
    </source>
</evidence>
<feature type="domain" description="N-acetyltransferase" evidence="4">
    <location>
        <begin position="3"/>
        <end position="154"/>
    </location>
</feature>
<reference evidence="6" key="1">
    <citation type="submission" date="2017-04" db="EMBL/GenBank/DDBJ databases">
        <authorList>
            <person name="Varghese N."/>
            <person name="Submissions S."/>
        </authorList>
    </citation>
    <scope>NUCLEOTIDE SEQUENCE [LARGE SCALE GENOMIC DNA]</scope>
    <source>
        <strain evidence="6">DSM 12126</strain>
    </source>
</reference>
<accession>A0A1W1YYT7</accession>
<comment type="similarity">
    <text evidence="1">Belongs to the acetyltransferase family.</text>
</comment>
<dbReference type="AlphaFoldDB" id="A0A1W1YYT7"/>
<dbReference type="PROSITE" id="PS51186">
    <property type="entry name" value="GNAT"/>
    <property type="match status" value="1"/>
</dbReference>
<evidence type="ECO:0000256" key="2">
    <source>
        <dbReference type="ARBA" id="ARBA00022679"/>
    </source>
</evidence>
<dbReference type="Pfam" id="PF00583">
    <property type="entry name" value="Acetyltransf_1"/>
    <property type="match status" value="1"/>
</dbReference>
<dbReference type="PANTHER" id="PTHR10545:SF29">
    <property type="entry name" value="GH14572P-RELATED"/>
    <property type="match status" value="1"/>
</dbReference>
<dbReference type="STRING" id="151894.SAMN04488524_0295"/>